<dbReference type="RefSeq" id="WP_368498410.1">
    <property type="nucleotide sequence ID" value="NZ_CP162511.1"/>
</dbReference>
<evidence type="ECO:0000256" key="1">
    <source>
        <dbReference type="SAM" id="MobiDB-lite"/>
    </source>
</evidence>
<sequence>MAARTGRLELSGIGAAHRARARAGGVGLSPAATRGVAVASIAGAVLALSGCTPTEEGIVLEGADGQKYVVPDSAERPMYDSKEACIADVTEQIAILERQGEQIVDTPEELCEPSSNYPNAHYGHAWLGPILFAGSRWASPNVAGWSNVASGGFAAPGSKLQSDVVSPAPAGAQTGERAPLKSGFGSSGKSGFGSTVGG</sequence>
<protein>
    <recommendedName>
        <fullName evidence="3">DUF1190 domain-containing protein</fullName>
    </recommendedName>
</protein>
<feature type="region of interest" description="Disordered" evidence="1">
    <location>
        <begin position="159"/>
        <end position="198"/>
    </location>
</feature>
<accession>A0AB39BIP2</accession>
<evidence type="ECO:0000313" key="2">
    <source>
        <dbReference type="EMBL" id="XDI06021.1"/>
    </source>
</evidence>
<proteinExistence type="predicted"/>
<evidence type="ECO:0008006" key="3">
    <source>
        <dbReference type="Google" id="ProtNLM"/>
    </source>
</evidence>
<gene>
    <name evidence="2" type="ORF">ABFY20_02670</name>
</gene>
<dbReference type="EMBL" id="CP162511">
    <property type="protein sequence ID" value="XDI06021.1"/>
    <property type="molecule type" value="Genomic_DNA"/>
</dbReference>
<reference evidence="2" key="1">
    <citation type="submission" date="2024-05" db="EMBL/GenBank/DDBJ databases">
        <title>Herbiconiux sp. A18JL235.</title>
        <authorList>
            <person name="Zhang G."/>
        </authorList>
    </citation>
    <scope>NUCLEOTIDE SEQUENCE</scope>
    <source>
        <strain evidence="2">A18JL235</strain>
    </source>
</reference>
<feature type="compositionally biased region" description="Gly residues" evidence="1">
    <location>
        <begin position="185"/>
        <end position="198"/>
    </location>
</feature>
<dbReference type="AlphaFoldDB" id="A0AB39BIP2"/>
<organism evidence="2">
    <name type="scientific">Herbiconiux sp. A18JL235</name>
    <dbReference type="NCBI Taxonomy" id="3152363"/>
    <lineage>
        <taxon>Bacteria</taxon>
        <taxon>Bacillati</taxon>
        <taxon>Actinomycetota</taxon>
        <taxon>Actinomycetes</taxon>
        <taxon>Micrococcales</taxon>
        <taxon>Microbacteriaceae</taxon>
        <taxon>Herbiconiux</taxon>
    </lineage>
</organism>
<name>A0AB39BIP2_9MICO</name>